<dbReference type="Gene3D" id="1.10.8.60">
    <property type="match status" value="2"/>
</dbReference>
<dbReference type="InterPro" id="IPR055278">
    <property type="entry name" value="CDC48c"/>
</dbReference>
<reference evidence="8 9" key="1">
    <citation type="submission" date="2019-01" db="EMBL/GenBank/DDBJ databases">
        <title>Sequencing of cultivated peanut Arachis hypogaea provides insights into genome evolution and oil improvement.</title>
        <authorList>
            <person name="Chen X."/>
        </authorList>
    </citation>
    <scope>NUCLEOTIDE SEQUENCE [LARGE SCALE GENOMIC DNA]</scope>
    <source>
        <strain evidence="9">cv. Fuhuasheng</strain>
        <tissue evidence="8">Leaves</tissue>
    </source>
</reference>
<dbReference type="InterPro" id="IPR041569">
    <property type="entry name" value="AAA_lid_3"/>
</dbReference>
<feature type="compositionally biased region" description="Basic residues" evidence="6">
    <location>
        <begin position="63"/>
        <end position="74"/>
    </location>
</feature>
<dbReference type="PANTHER" id="PTHR48470:SF1">
    <property type="entry name" value="CELL DIVISION CONTROL PROTEIN 48 C ISOFORM 1"/>
    <property type="match status" value="1"/>
</dbReference>
<proteinExistence type="inferred from homology"/>
<dbReference type="GO" id="GO:0005737">
    <property type="term" value="C:cytoplasm"/>
    <property type="evidence" value="ECO:0007669"/>
    <property type="project" value="UniProtKB-SubCell"/>
</dbReference>
<evidence type="ECO:0000259" key="7">
    <source>
        <dbReference type="SMART" id="SM00382"/>
    </source>
</evidence>
<keyword evidence="3" id="KW-0963">Cytoplasm</keyword>
<dbReference type="Pfam" id="PF00004">
    <property type="entry name" value="AAA"/>
    <property type="match status" value="2"/>
</dbReference>
<feature type="domain" description="AAA+ ATPase" evidence="7">
    <location>
        <begin position="282"/>
        <end position="432"/>
    </location>
</feature>
<gene>
    <name evidence="8" type="ORF">Ahy_A04g021053</name>
</gene>
<comment type="similarity">
    <text evidence="2">Belongs to the AAA ATPase family.</text>
</comment>
<dbReference type="PROSITE" id="PS00674">
    <property type="entry name" value="AAA"/>
    <property type="match status" value="2"/>
</dbReference>
<dbReference type="FunFam" id="3.40.50.300:FF:000567">
    <property type="entry name" value="ATPase, AAA family protein"/>
    <property type="match status" value="1"/>
</dbReference>
<feature type="region of interest" description="Disordered" evidence="6">
    <location>
        <begin position="57"/>
        <end position="99"/>
    </location>
</feature>
<feature type="region of interest" description="Disordered" evidence="6">
    <location>
        <begin position="111"/>
        <end position="153"/>
    </location>
</feature>
<dbReference type="FunFam" id="3.40.50.300:FF:000365">
    <property type="entry name" value="Ribosome biogenesis ATPase RIX7"/>
    <property type="match status" value="1"/>
</dbReference>
<sequence length="822" mass="90802">MGRRNGVRALQGTLRGRLESCKSSYSTVDDIVNHLRSTYPDYQRTKHQALTRLVQQVLEPRSKHATKVSAKRSGHNGDEESGRSALRKRQKRVDEGEERLQKMEALHLRKRMQGEKETQGSASSSSASSLSPSGSSGGEDDDDGTVSVSTSEDAIYREKYEPAVDLMKTMLRKAYTPTKDDSVRKMKHVVQDKNVEMEVANSDKATNEICAKNGSGGKVKAALNLKGSVSNGDHGGGSFVEVKAGPRLSDLGGMKDLLEKLVKEVIVPWYHPELPRKLGRTPTTGILLHGPPGCGKTTLAHAIANETRVPFYPISATELVSGVSGASEENIRELFAKAYRTAPSIVFIDEIDSIASKRDNLQREMEKRIVTQLLASMDQSSRCMQSANDSDSSNVHPKYVLVIGATNRPDALDSALRRPGRFDREFVLGIPDESSREHILSLLTRNLPLQGSLDLKDIARSTPGYVGADLAALITGASNLAMKRIISERIGEHETSDLGDWWREPWPLEDMDKLVYTMSDFQEALKIVQPSLRREGFSSIPDEKWEDVGGLDYLRKEFKNRIIRPIKYPEVYQAFRFANQTGILLFGPPGCGKTLIAKAVANEAGANFIHVKGPELINKFVGESEREIRLTFSRARACSPCILFFDEVDALSTKRGAEGGSGIERVVNQLLVELDGAGQRQNVFVIGATNRPDRMDEALLRPGRLGKQLYVPLPSTDQRFSILKALARKEPLDPTVDLRAIAEACENFSGADLAELVDEATRAALDEKYTAVEEGLTSVEASSDTYTCKPRHFDIALSKVFPSVSPAKRRRYERLAKRFKAS</sequence>
<organism evidence="8 9">
    <name type="scientific">Arachis hypogaea</name>
    <name type="common">Peanut</name>
    <dbReference type="NCBI Taxonomy" id="3818"/>
    <lineage>
        <taxon>Eukaryota</taxon>
        <taxon>Viridiplantae</taxon>
        <taxon>Streptophyta</taxon>
        <taxon>Embryophyta</taxon>
        <taxon>Tracheophyta</taxon>
        <taxon>Spermatophyta</taxon>
        <taxon>Magnoliopsida</taxon>
        <taxon>eudicotyledons</taxon>
        <taxon>Gunneridae</taxon>
        <taxon>Pentapetalae</taxon>
        <taxon>rosids</taxon>
        <taxon>fabids</taxon>
        <taxon>Fabales</taxon>
        <taxon>Fabaceae</taxon>
        <taxon>Papilionoideae</taxon>
        <taxon>50 kb inversion clade</taxon>
        <taxon>dalbergioids sensu lato</taxon>
        <taxon>Dalbergieae</taxon>
        <taxon>Pterocarpus clade</taxon>
        <taxon>Arachis</taxon>
    </lineage>
</organism>
<feature type="compositionally biased region" description="Low complexity" evidence="6">
    <location>
        <begin position="120"/>
        <end position="134"/>
    </location>
</feature>
<evidence type="ECO:0000313" key="9">
    <source>
        <dbReference type="Proteomes" id="UP000289738"/>
    </source>
</evidence>
<keyword evidence="4" id="KW-0547">Nucleotide-binding</keyword>
<comment type="subcellular location">
    <subcellularLocation>
        <location evidence="1">Cytoplasm</location>
    </subcellularLocation>
</comment>
<dbReference type="GO" id="GO:0005524">
    <property type="term" value="F:ATP binding"/>
    <property type="evidence" value="ECO:0007669"/>
    <property type="project" value="UniProtKB-KW"/>
</dbReference>
<feature type="domain" description="AAA+ ATPase" evidence="7">
    <location>
        <begin position="579"/>
        <end position="715"/>
    </location>
</feature>
<evidence type="ECO:0000256" key="6">
    <source>
        <dbReference type="SAM" id="MobiDB-lite"/>
    </source>
</evidence>
<evidence type="ECO:0000256" key="3">
    <source>
        <dbReference type="ARBA" id="ARBA00022490"/>
    </source>
</evidence>
<evidence type="ECO:0000256" key="1">
    <source>
        <dbReference type="ARBA" id="ARBA00004496"/>
    </source>
</evidence>
<dbReference type="PANTHER" id="PTHR48470">
    <property type="entry name" value="CELL DIVISION CONTROL PROTEIN 48 C ISOFORM 1"/>
    <property type="match status" value="1"/>
</dbReference>
<dbReference type="GO" id="GO:0016887">
    <property type="term" value="F:ATP hydrolysis activity"/>
    <property type="evidence" value="ECO:0007669"/>
    <property type="project" value="InterPro"/>
</dbReference>
<dbReference type="InterPro" id="IPR003593">
    <property type="entry name" value="AAA+_ATPase"/>
</dbReference>
<dbReference type="SUPFAM" id="SSF52540">
    <property type="entry name" value="P-loop containing nucleoside triphosphate hydrolases"/>
    <property type="match status" value="2"/>
</dbReference>
<dbReference type="InterPro" id="IPR003959">
    <property type="entry name" value="ATPase_AAA_core"/>
</dbReference>
<dbReference type="STRING" id="3818.A0A445DJJ3"/>
<name>A0A445DJJ3_ARAHY</name>
<dbReference type="InterPro" id="IPR003960">
    <property type="entry name" value="ATPase_AAA_CS"/>
</dbReference>
<dbReference type="AlphaFoldDB" id="A0A445DJJ3"/>
<evidence type="ECO:0000256" key="4">
    <source>
        <dbReference type="ARBA" id="ARBA00022741"/>
    </source>
</evidence>
<evidence type="ECO:0000256" key="5">
    <source>
        <dbReference type="ARBA" id="ARBA00022840"/>
    </source>
</evidence>
<comment type="caution">
    <text evidence="8">The sequence shown here is derived from an EMBL/GenBank/DDBJ whole genome shotgun (WGS) entry which is preliminary data.</text>
</comment>
<dbReference type="SMART" id="SM00382">
    <property type="entry name" value="AAA"/>
    <property type="match status" value="2"/>
</dbReference>
<dbReference type="Pfam" id="PF17862">
    <property type="entry name" value="AAA_lid_3"/>
    <property type="match status" value="2"/>
</dbReference>
<keyword evidence="5" id="KW-0067">ATP-binding</keyword>
<accession>A0A445DJJ3</accession>
<keyword evidence="9" id="KW-1185">Reference proteome</keyword>
<dbReference type="Gene3D" id="3.40.50.300">
    <property type="entry name" value="P-loop containing nucleotide triphosphate hydrolases"/>
    <property type="match status" value="2"/>
</dbReference>
<protein>
    <recommendedName>
        <fullName evidence="7">AAA+ ATPase domain-containing protein</fullName>
    </recommendedName>
</protein>
<dbReference type="EMBL" id="SDMP01000004">
    <property type="protein sequence ID" value="RYR63252.1"/>
    <property type="molecule type" value="Genomic_DNA"/>
</dbReference>
<dbReference type="Proteomes" id="UP000289738">
    <property type="component" value="Chromosome A04"/>
</dbReference>
<evidence type="ECO:0000313" key="8">
    <source>
        <dbReference type="EMBL" id="RYR63252.1"/>
    </source>
</evidence>
<dbReference type="InterPro" id="IPR027417">
    <property type="entry name" value="P-loop_NTPase"/>
</dbReference>
<evidence type="ECO:0000256" key="2">
    <source>
        <dbReference type="ARBA" id="ARBA00006914"/>
    </source>
</evidence>